<feature type="domain" description="TraK C-terminal" evidence="2">
    <location>
        <begin position="149"/>
        <end position="250"/>
    </location>
</feature>
<gene>
    <name evidence="3" type="ORF">MNODULE_22140</name>
</gene>
<keyword evidence="4" id="KW-1185">Reference proteome</keyword>
<dbReference type="Proteomes" id="UP000534783">
    <property type="component" value="Unassembled WGS sequence"/>
</dbReference>
<dbReference type="AlphaFoldDB" id="A0A7X6IDI5"/>
<reference evidence="3 4" key="1">
    <citation type="journal article" date="2020" name="Nature">
        <title>Bacterial chemolithoautotrophy via manganese oxidation.</title>
        <authorList>
            <person name="Yu H."/>
            <person name="Leadbetter J.R."/>
        </authorList>
    </citation>
    <scope>NUCLEOTIDE SEQUENCE [LARGE SCALE GENOMIC DNA]</scope>
    <source>
        <strain evidence="3 4">Mn-1</strain>
    </source>
</reference>
<evidence type="ECO:0000256" key="1">
    <source>
        <dbReference type="SAM" id="SignalP"/>
    </source>
</evidence>
<organism evidence="3 4">
    <name type="scientific">Candidatus Manganitrophus noduliformans</name>
    <dbReference type="NCBI Taxonomy" id="2606439"/>
    <lineage>
        <taxon>Bacteria</taxon>
        <taxon>Pseudomonadati</taxon>
        <taxon>Nitrospirota</taxon>
        <taxon>Nitrospiria</taxon>
        <taxon>Candidatus Troglogloeales</taxon>
        <taxon>Candidatus Manganitrophaceae</taxon>
        <taxon>Candidatus Manganitrophus</taxon>
    </lineage>
</organism>
<proteinExistence type="predicted"/>
<comment type="caution">
    <text evidence="3">The sequence shown here is derived from an EMBL/GenBank/DDBJ whole genome shotgun (WGS) entry which is preliminary data.</text>
</comment>
<feature type="signal peptide" evidence="1">
    <location>
        <begin position="1"/>
        <end position="29"/>
    </location>
</feature>
<keyword evidence="1" id="KW-0732">Signal</keyword>
<dbReference type="RefSeq" id="WP_168063421.1">
    <property type="nucleotide sequence ID" value="NZ_VTOW01000007.1"/>
</dbReference>
<accession>A0A7X6IDI5</accession>
<dbReference type="PROSITE" id="PS51257">
    <property type="entry name" value="PROKAR_LIPOPROTEIN"/>
    <property type="match status" value="1"/>
</dbReference>
<evidence type="ECO:0000313" key="4">
    <source>
        <dbReference type="Proteomes" id="UP000534783"/>
    </source>
</evidence>
<dbReference type="Pfam" id="PF23536">
    <property type="entry name" value="TraK_C"/>
    <property type="match status" value="1"/>
</dbReference>
<feature type="chain" id="PRO_5031004797" description="TraK C-terminal domain-containing protein" evidence="1">
    <location>
        <begin position="30"/>
        <end position="253"/>
    </location>
</feature>
<name>A0A7X6IDI5_9BACT</name>
<evidence type="ECO:0000259" key="2">
    <source>
        <dbReference type="Pfam" id="PF23536"/>
    </source>
</evidence>
<protein>
    <recommendedName>
        <fullName evidence="2">TraK C-terminal domain-containing protein</fullName>
    </recommendedName>
</protein>
<evidence type="ECO:0000313" key="3">
    <source>
        <dbReference type="EMBL" id="NKE73464.1"/>
    </source>
</evidence>
<dbReference type="InterPro" id="IPR055397">
    <property type="entry name" value="TraK_C"/>
</dbReference>
<dbReference type="EMBL" id="VTOW01000007">
    <property type="protein sequence ID" value="NKE73464.1"/>
    <property type="molecule type" value="Genomic_DNA"/>
</dbReference>
<sequence length="253" mass="28539">MNQTILRSLGIPIATAVACFLIAVGAASAEESIQTVEGDGYHYVGVALRGLIRVVCPEPFTSKKYSAEKEMEVTLEGKNAYIKFLPSEITRPDGEMSLSYSSMPRDLYLECGGRVFSLILLPKEEMQTTTVVLRVPLVDQEKARQFEKGNEYEETLERLIRAAYREEPPDGYQPVKVEEVAMRFEELDLLLTTQYKGAEFIVSVYLIKTNRAIEEISDALFVPYLKNPLAITIVKPRLSENESSRMIVVTRKE</sequence>